<gene>
    <name evidence="8" type="ORF">A2Y83_04640</name>
</gene>
<feature type="active site" description="Charge relay system" evidence="5">
    <location>
        <position position="250"/>
    </location>
</feature>
<evidence type="ECO:0000259" key="7">
    <source>
        <dbReference type="PROSITE" id="PS50853"/>
    </source>
</evidence>
<dbReference type="AlphaFoldDB" id="A0A1F5S167"/>
<sequence>MKLKKNWMIFMLLISVALSGVFIFEAKARNVGIFSVNSEAKANTEEVLRYAPGEIIVKHKEGYDGSIEDILKSKKLQGRVLIEGLRRERLGEISGKFKRENGDIINASKYEIPDLKFKAKKFLHKVETERQRRRYGNGRRIFIRTEEFGEVEADLDEKKTVDPYTNELLLALNKDENVEYAQINHSVETFFSSTDPYYSLSWALENTGQSYPAGTGRNYAGRNDADIDAYEGWISDKSNGAEGIIVAVIDTGIDYTHEDFGVCSLAEVNDGDSRTCPKFVPGYDLYNKDSNPMDDNGHGTHCAGIIGALNNEKGIAGVAYNSVLMPVKGMGNDGKSTDWNLANAVVWAVDNGADILSVSWGVEADSEFLETAFKYAHDKGVVSAAAAGNGHGKDALLFTPAKFETVITVGATDSFDNLAPFSNKGSKIDIVAPGAYILSLRAHNTGDSNYAYNGNYMVGSGTSMAAPHAAAAAALVLANNLGYSPEDVRTKLRAGADDLGAAGKDDVYGAGRLNLANILKTSEEKISVKIKGPGDNEILSRPFFVIGSVGGGKGFIENWQVYYKRQNSDVLIKAEGANCSGSDSENIFSCRIDTNGWEHTSQYDIELIVKAGNRSIVDKRTVMFMGIEAPLNLTANGANPSIPQECPEFIINWKYPASYYRGARYKLGSAPLYDDDGIATTTKPFTIKAAQRGSQDLFVWLENFRGEKDFKNYGKVALNYGINPEVAAPSGLSAVIEDGIVALSWEPSARGVYPIIGYNIYKSFSKEFNGVPINESLIKEAKYETKNIDNATAYYFTVQAVDLRGNKSEPSFPVAISNDSVNTFRDLIIERLRERWERWRETH</sequence>
<evidence type="ECO:0000256" key="4">
    <source>
        <dbReference type="ARBA" id="ARBA00022825"/>
    </source>
</evidence>
<evidence type="ECO:0000256" key="1">
    <source>
        <dbReference type="ARBA" id="ARBA00011073"/>
    </source>
</evidence>
<dbReference type="CDD" id="cd00063">
    <property type="entry name" value="FN3"/>
    <property type="match status" value="1"/>
</dbReference>
<dbReference type="PANTHER" id="PTHR43806:SF11">
    <property type="entry name" value="CEREVISIN-RELATED"/>
    <property type="match status" value="1"/>
</dbReference>
<dbReference type="InterPro" id="IPR000209">
    <property type="entry name" value="Peptidase_S8/S53_dom"/>
</dbReference>
<evidence type="ECO:0000313" key="9">
    <source>
        <dbReference type="Proteomes" id="UP000178323"/>
    </source>
</evidence>
<dbReference type="InterPro" id="IPR036852">
    <property type="entry name" value="Peptidase_S8/S53_dom_sf"/>
</dbReference>
<dbReference type="InterPro" id="IPR050131">
    <property type="entry name" value="Peptidase_S8_subtilisin-like"/>
</dbReference>
<keyword evidence="3 5" id="KW-0378">Hydrolase</keyword>
<dbReference type="PROSITE" id="PS51892">
    <property type="entry name" value="SUBTILASE"/>
    <property type="match status" value="1"/>
</dbReference>
<reference evidence="8 9" key="1">
    <citation type="journal article" date="2016" name="Nat. Commun.">
        <title>Thousands of microbial genomes shed light on interconnected biogeochemical processes in an aquifer system.</title>
        <authorList>
            <person name="Anantharaman K."/>
            <person name="Brown C.T."/>
            <person name="Hug L.A."/>
            <person name="Sharon I."/>
            <person name="Castelle C.J."/>
            <person name="Probst A.J."/>
            <person name="Thomas B.C."/>
            <person name="Singh A."/>
            <person name="Wilkins M.J."/>
            <person name="Karaoz U."/>
            <person name="Brodie E.L."/>
            <person name="Williams K.H."/>
            <person name="Hubbard S.S."/>
            <person name="Banfield J.F."/>
        </authorList>
    </citation>
    <scope>NUCLEOTIDE SEQUENCE [LARGE SCALE GENOMIC DNA]</scope>
</reference>
<dbReference type="PROSITE" id="PS50853">
    <property type="entry name" value="FN3"/>
    <property type="match status" value="1"/>
</dbReference>
<dbReference type="Pfam" id="PF00041">
    <property type="entry name" value="fn3"/>
    <property type="match status" value="1"/>
</dbReference>
<dbReference type="PANTHER" id="PTHR43806">
    <property type="entry name" value="PEPTIDASE S8"/>
    <property type="match status" value="1"/>
</dbReference>
<evidence type="ECO:0000313" key="8">
    <source>
        <dbReference type="EMBL" id="OGF20419.1"/>
    </source>
</evidence>
<dbReference type="InterPro" id="IPR015500">
    <property type="entry name" value="Peptidase_S8_subtilisin-rel"/>
</dbReference>
<keyword evidence="2 5" id="KW-0645">Protease</keyword>
<comment type="similarity">
    <text evidence="1 5 6">Belongs to the peptidase S8 family.</text>
</comment>
<dbReference type="InterPro" id="IPR003961">
    <property type="entry name" value="FN3_dom"/>
</dbReference>
<evidence type="ECO:0000256" key="2">
    <source>
        <dbReference type="ARBA" id="ARBA00022670"/>
    </source>
</evidence>
<proteinExistence type="inferred from homology"/>
<dbReference type="GO" id="GO:0006508">
    <property type="term" value="P:proteolysis"/>
    <property type="evidence" value="ECO:0007669"/>
    <property type="project" value="UniProtKB-KW"/>
</dbReference>
<accession>A0A1F5S167</accession>
<feature type="domain" description="Fibronectin type-III" evidence="7">
    <location>
        <begin position="728"/>
        <end position="821"/>
    </location>
</feature>
<dbReference type="PROSITE" id="PS00138">
    <property type="entry name" value="SUBTILASE_SER"/>
    <property type="match status" value="1"/>
</dbReference>
<evidence type="ECO:0000256" key="3">
    <source>
        <dbReference type="ARBA" id="ARBA00022801"/>
    </source>
</evidence>
<dbReference type="STRING" id="1797985.A2Y83_04640"/>
<dbReference type="Pfam" id="PF00082">
    <property type="entry name" value="Peptidase_S8"/>
    <property type="match status" value="1"/>
</dbReference>
<dbReference type="Gene3D" id="2.60.40.10">
    <property type="entry name" value="Immunoglobulins"/>
    <property type="match status" value="1"/>
</dbReference>
<dbReference type="GO" id="GO:0004252">
    <property type="term" value="F:serine-type endopeptidase activity"/>
    <property type="evidence" value="ECO:0007669"/>
    <property type="project" value="UniProtKB-UniRule"/>
</dbReference>
<dbReference type="SUPFAM" id="SSF49265">
    <property type="entry name" value="Fibronectin type III"/>
    <property type="match status" value="1"/>
</dbReference>
<dbReference type="Proteomes" id="UP000178323">
    <property type="component" value="Unassembled WGS sequence"/>
</dbReference>
<dbReference type="PROSITE" id="PS00136">
    <property type="entry name" value="SUBTILASE_ASP"/>
    <property type="match status" value="1"/>
</dbReference>
<organism evidence="8 9">
    <name type="scientific">Candidatus Falkowbacteria bacterium RBG_13_39_14</name>
    <dbReference type="NCBI Taxonomy" id="1797985"/>
    <lineage>
        <taxon>Bacteria</taxon>
        <taxon>Candidatus Falkowiibacteriota</taxon>
    </lineage>
</organism>
<name>A0A1F5S167_9BACT</name>
<evidence type="ECO:0000256" key="5">
    <source>
        <dbReference type="PROSITE-ProRule" id="PRU01240"/>
    </source>
</evidence>
<keyword evidence="4 5" id="KW-0720">Serine protease</keyword>
<dbReference type="InterPro" id="IPR036116">
    <property type="entry name" value="FN3_sf"/>
</dbReference>
<dbReference type="Gene3D" id="3.40.50.200">
    <property type="entry name" value="Peptidase S8/S53 domain"/>
    <property type="match status" value="1"/>
</dbReference>
<dbReference type="EMBL" id="MFFS01000086">
    <property type="protein sequence ID" value="OGF20419.1"/>
    <property type="molecule type" value="Genomic_DNA"/>
</dbReference>
<dbReference type="PROSITE" id="PS00137">
    <property type="entry name" value="SUBTILASE_HIS"/>
    <property type="match status" value="1"/>
</dbReference>
<dbReference type="InterPro" id="IPR023827">
    <property type="entry name" value="Peptidase_S8_Asp-AS"/>
</dbReference>
<feature type="active site" description="Charge relay system" evidence="5">
    <location>
        <position position="298"/>
    </location>
</feature>
<dbReference type="InterPro" id="IPR013783">
    <property type="entry name" value="Ig-like_fold"/>
</dbReference>
<protein>
    <recommendedName>
        <fullName evidence="7">Fibronectin type-III domain-containing protein</fullName>
    </recommendedName>
</protein>
<evidence type="ECO:0000256" key="6">
    <source>
        <dbReference type="RuleBase" id="RU003355"/>
    </source>
</evidence>
<dbReference type="SUPFAM" id="SSF52743">
    <property type="entry name" value="Subtilisin-like"/>
    <property type="match status" value="1"/>
</dbReference>
<feature type="active site" description="Charge relay system" evidence="5">
    <location>
        <position position="463"/>
    </location>
</feature>
<dbReference type="InterPro" id="IPR023828">
    <property type="entry name" value="Peptidase_S8_Ser-AS"/>
</dbReference>
<dbReference type="PRINTS" id="PR00723">
    <property type="entry name" value="SUBTILISIN"/>
</dbReference>
<comment type="caution">
    <text evidence="8">The sequence shown here is derived from an EMBL/GenBank/DDBJ whole genome shotgun (WGS) entry which is preliminary data.</text>
</comment>
<dbReference type="InterPro" id="IPR022398">
    <property type="entry name" value="Peptidase_S8_His-AS"/>
</dbReference>